<name>A0A0R3LQ58_9BRAD</name>
<dbReference type="EMBL" id="LLXZ01000064">
    <property type="protein sequence ID" value="KRR10039.1"/>
    <property type="molecule type" value="Genomic_DNA"/>
</dbReference>
<dbReference type="AlphaFoldDB" id="A0A0R3LQ58"/>
<protein>
    <recommendedName>
        <fullName evidence="3">Terminase large subunit gp17-like C-terminal domain-containing protein</fullName>
    </recommendedName>
</protein>
<evidence type="ECO:0008006" key="3">
    <source>
        <dbReference type="Google" id="ProtNLM"/>
    </source>
</evidence>
<dbReference type="Proteomes" id="UP000050863">
    <property type="component" value="Unassembled WGS sequence"/>
</dbReference>
<gene>
    <name evidence="1" type="ORF">CQ12_06025</name>
</gene>
<accession>A0A0R3LQ58</accession>
<reference evidence="1 2" key="1">
    <citation type="submission" date="2014-03" db="EMBL/GenBank/DDBJ databases">
        <title>Bradyrhizobium valentinum sp. nov., isolated from effective nodules of Lupinus mariae-josephae, a lupine endemic of basic-lime soils in Eastern Spain.</title>
        <authorList>
            <person name="Duran D."/>
            <person name="Rey L."/>
            <person name="Navarro A."/>
            <person name="Busquets A."/>
            <person name="Imperial J."/>
            <person name="Ruiz-Argueso T."/>
        </authorList>
    </citation>
    <scope>NUCLEOTIDE SEQUENCE [LARGE SCALE GENOMIC DNA]</scope>
    <source>
        <strain evidence="1 2">PAC68</strain>
    </source>
</reference>
<comment type="caution">
    <text evidence="1">The sequence shown here is derived from an EMBL/GenBank/DDBJ whole genome shotgun (WGS) entry which is preliminary data.</text>
</comment>
<proteinExistence type="predicted"/>
<dbReference type="Gene3D" id="3.30.420.240">
    <property type="match status" value="1"/>
</dbReference>
<evidence type="ECO:0000313" key="2">
    <source>
        <dbReference type="Proteomes" id="UP000050863"/>
    </source>
</evidence>
<evidence type="ECO:0000313" key="1">
    <source>
        <dbReference type="EMBL" id="KRR10039.1"/>
    </source>
</evidence>
<organism evidence="1 2">
    <name type="scientific">Bradyrhizobium jicamae</name>
    <dbReference type="NCBI Taxonomy" id="280332"/>
    <lineage>
        <taxon>Bacteria</taxon>
        <taxon>Pseudomonadati</taxon>
        <taxon>Pseudomonadota</taxon>
        <taxon>Alphaproteobacteria</taxon>
        <taxon>Hyphomicrobiales</taxon>
        <taxon>Nitrobacteraceae</taxon>
        <taxon>Bradyrhizobium</taxon>
    </lineage>
</organism>
<sequence length="226" mass="25122">MTTELEQRSWRRQYVKARHEWIVAADIGQSVDPTAVCALEHIVRGTGKMIPDEASKVLRQERIESFHVRHLERLPLGTPYPAQIQHVANLLARDPLVGAHFVLDYTGVGRPVFDMFQRAGLRPHGVLITAGFETTSNGTIFHVPKQTLISQLEARLHSGELKIAADIADAGALAEELKDFARKVSESGRVTFNARSGSHDDLVLAVAIALFFALGRNSTEKWELRL</sequence>
<keyword evidence="2" id="KW-1185">Reference proteome</keyword>
<dbReference type="STRING" id="280332.CQ12_06025"/>
<dbReference type="OrthoDB" id="8264967at2"/>